<protein>
    <recommendedName>
        <fullName evidence="4">Rad60/SUMO-like domain-containing protein</fullName>
    </recommendedName>
</protein>
<keyword evidence="3" id="KW-1185">Reference proteome</keyword>
<feature type="compositionally biased region" description="Basic and acidic residues" evidence="1">
    <location>
        <begin position="452"/>
        <end position="464"/>
    </location>
</feature>
<dbReference type="Gene3D" id="2.60.120.330">
    <property type="entry name" value="B-lactam Antibiotic, Isopenicillin N Synthase, Chain"/>
    <property type="match status" value="1"/>
</dbReference>
<comment type="caution">
    <text evidence="2">The sequence shown here is derived from an EMBL/GenBank/DDBJ whole genome shotgun (WGS) entry which is preliminary data.</text>
</comment>
<name>A0AAV1I6A3_9CHLO</name>
<evidence type="ECO:0000313" key="2">
    <source>
        <dbReference type="EMBL" id="CAK0782594.1"/>
    </source>
</evidence>
<sequence>MAHIIERVCAKDLALTTLAQQNFEESVERLYLSLLKTNAAILDLGDGGWDDKLQISLASVSPDALANGMTKRSVRGRPAIARLVKEYRLGQKGQHDWCEQEDLQQAAQRMEVYARRVLKTICRSAHVRLHSALLTGLTDDLPLRTWATASSTLRAVKYSQLAASRSPVRGTPIMASSAAAQSPSVQMVSPEGCTGQGLISIVMTLPAQHKGQDVSKLQVRTPDGTWLDVCTGPDEAAVFLGSATEQATAGVLRAATYRVVGEVHRGNGHLSLEYHLNARPSAKLDLSDALRDAGHDIPLRDAGCIASLTRQFSTLASGLKTPMSQPQGGLERSESLEMHTMSSAELKRRTGAKRQSRSFRPEQPVQAAGSPVTRSGKVARTSAGMYVSSRLAGPTEHEEEAPDVSLEMDELLCVTVDACGRASSGFMNVHFRYCSSAGGHAPQHAGAGANEDQPHAVEEPRISDEGRRSEVVLRAHPKTCFRRLFQVFSDVLGVNLQHVKFLYGTVRLDADDQLGSLCKGYAEVLVMDVPEAMHDMSMGFVNI</sequence>
<dbReference type="EMBL" id="CAUYUE010000007">
    <property type="protein sequence ID" value="CAK0782594.1"/>
    <property type="molecule type" value="Genomic_DNA"/>
</dbReference>
<dbReference type="SUPFAM" id="SSF51197">
    <property type="entry name" value="Clavaminate synthase-like"/>
    <property type="match status" value="1"/>
</dbReference>
<evidence type="ECO:0000313" key="3">
    <source>
        <dbReference type="Proteomes" id="UP001314263"/>
    </source>
</evidence>
<dbReference type="AlphaFoldDB" id="A0AAV1I6A3"/>
<feature type="region of interest" description="Disordered" evidence="1">
    <location>
        <begin position="440"/>
        <end position="464"/>
    </location>
</feature>
<gene>
    <name evidence="2" type="ORF">CVIRNUC_005799</name>
</gene>
<feature type="region of interest" description="Disordered" evidence="1">
    <location>
        <begin position="343"/>
        <end position="380"/>
    </location>
</feature>
<feature type="compositionally biased region" description="Low complexity" evidence="1">
    <location>
        <begin position="440"/>
        <end position="449"/>
    </location>
</feature>
<evidence type="ECO:0000256" key="1">
    <source>
        <dbReference type="SAM" id="MobiDB-lite"/>
    </source>
</evidence>
<organism evidence="2 3">
    <name type="scientific">Coccomyxa viridis</name>
    <dbReference type="NCBI Taxonomy" id="1274662"/>
    <lineage>
        <taxon>Eukaryota</taxon>
        <taxon>Viridiplantae</taxon>
        <taxon>Chlorophyta</taxon>
        <taxon>core chlorophytes</taxon>
        <taxon>Trebouxiophyceae</taxon>
        <taxon>Trebouxiophyceae incertae sedis</taxon>
        <taxon>Coccomyxaceae</taxon>
        <taxon>Coccomyxa</taxon>
    </lineage>
</organism>
<reference evidence="2 3" key="1">
    <citation type="submission" date="2023-10" db="EMBL/GenBank/DDBJ databases">
        <authorList>
            <person name="Maclean D."/>
            <person name="Macfadyen A."/>
        </authorList>
    </citation>
    <scope>NUCLEOTIDE SEQUENCE [LARGE SCALE GENOMIC DNA]</scope>
</reference>
<dbReference type="CDD" id="cd01763">
    <property type="entry name" value="Ubl_SUMO_like"/>
    <property type="match status" value="1"/>
</dbReference>
<dbReference type="Proteomes" id="UP001314263">
    <property type="component" value="Unassembled WGS sequence"/>
</dbReference>
<evidence type="ECO:0008006" key="4">
    <source>
        <dbReference type="Google" id="ProtNLM"/>
    </source>
</evidence>
<proteinExistence type="predicted"/>
<accession>A0AAV1I6A3</accession>
<dbReference type="InterPro" id="IPR027443">
    <property type="entry name" value="IPNS-like_sf"/>
</dbReference>